<comment type="caution">
    <text evidence="2">The sequence shown here is derived from an EMBL/GenBank/DDBJ whole genome shotgun (WGS) entry which is preliminary data.</text>
</comment>
<accession>A0ABQ0S367</accession>
<sequence length="139" mass="14864">MSDHGDSTIEYFQPATLHGTGNSYSHAVAALNSGRTVHISGQVALDPAGTLVGLDDFREQATYSFINLGRALEASGAHYSDIVKLNYYLTDVSDIPVLREVRDTFIAADRRPASTAVQVAALFEAGLLIEIDATAVVTH</sequence>
<dbReference type="Pfam" id="PF01042">
    <property type="entry name" value="Ribonuc_L-PSP"/>
    <property type="match status" value="1"/>
</dbReference>
<dbReference type="PANTHER" id="PTHR11803:SF58">
    <property type="entry name" value="PROTEIN HMF1-RELATED"/>
    <property type="match status" value="1"/>
</dbReference>
<comment type="similarity">
    <text evidence="1">Belongs to the RutC family.</text>
</comment>
<protein>
    <submittedName>
        <fullName evidence="2">Reactive intermediate/imine deaminase</fullName>
    </submittedName>
</protein>
<reference evidence="2 3" key="1">
    <citation type="submission" date="2019-06" db="EMBL/GenBank/DDBJ databases">
        <title>Whole genome shotgun sequence of Pseudonocardia saturnea NBRC 14499.</title>
        <authorList>
            <person name="Hosoyama A."/>
            <person name="Uohara A."/>
            <person name="Ohji S."/>
            <person name="Ichikawa N."/>
        </authorList>
    </citation>
    <scope>NUCLEOTIDE SEQUENCE [LARGE SCALE GENOMIC DNA]</scope>
    <source>
        <strain evidence="2 3">NBRC 14499</strain>
    </source>
</reference>
<name>A0ABQ0S367_9PSEU</name>
<dbReference type="InterPro" id="IPR035959">
    <property type="entry name" value="RutC-like_sf"/>
</dbReference>
<evidence type="ECO:0000313" key="2">
    <source>
        <dbReference type="EMBL" id="GEC27223.1"/>
    </source>
</evidence>
<dbReference type="Proteomes" id="UP000320693">
    <property type="component" value="Unassembled WGS sequence"/>
</dbReference>
<dbReference type="RefSeq" id="WP_269462812.1">
    <property type="nucleotide sequence ID" value="NZ_BJNH01000051.1"/>
</dbReference>
<dbReference type="Gene3D" id="3.30.1330.40">
    <property type="entry name" value="RutC-like"/>
    <property type="match status" value="1"/>
</dbReference>
<gene>
    <name evidence="2" type="ORF">PSA01_42520</name>
</gene>
<dbReference type="CDD" id="cd00448">
    <property type="entry name" value="YjgF_YER057c_UK114_family"/>
    <property type="match status" value="1"/>
</dbReference>
<dbReference type="SUPFAM" id="SSF55298">
    <property type="entry name" value="YjgF-like"/>
    <property type="match status" value="1"/>
</dbReference>
<keyword evidence="3" id="KW-1185">Reference proteome</keyword>
<dbReference type="PANTHER" id="PTHR11803">
    <property type="entry name" value="2-IMINOBUTANOATE/2-IMINOPROPANOATE DEAMINASE RIDA"/>
    <property type="match status" value="1"/>
</dbReference>
<evidence type="ECO:0000313" key="3">
    <source>
        <dbReference type="Proteomes" id="UP000320693"/>
    </source>
</evidence>
<evidence type="ECO:0000256" key="1">
    <source>
        <dbReference type="ARBA" id="ARBA00010552"/>
    </source>
</evidence>
<dbReference type="InterPro" id="IPR006175">
    <property type="entry name" value="YjgF/YER057c/UK114"/>
</dbReference>
<organism evidence="2 3">
    <name type="scientific">Pseudonocardia saturnea</name>
    <dbReference type="NCBI Taxonomy" id="33909"/>
    <lineage>
        <taxon>Bacteria</taxon>
        <taxon>Bacillati</taxon>
        <taxon>Actinomycetota</taxon>
        <taxon>Actinomycetes</taxon>
        <taxon>Pseudonocardiales</taxon>
        <taxon>Pseudonocardiaceae</taxon>
        <taxon>Pseudonocardia</taxon>
    </lineage>
</organism>
<proteinExistence type="inferred from homology"/>
<dbReference type="EMBL" id="BJNH01000051">
    <property type="protein sequence ID" value="GEC27223.1"/>
    <property type="molecule type" value="Genomic_DNA"/>
</dbReference>